<dbReference type="PANTHER" id="PTHR45947:SF3">
    <property type="entry name" value="SULFOQUINOVOSYL TRANSFERASE SQD2"/>
    <property type="match status" value="1"/>
</dbReference>
<dbReference type="InterPro" id="IPR001296">
    <property type="entry name" value="Glyco_trans_1"/>
</dbReference>
<dbReference type="InterPro" id="IPR050194">
    <property type="entry name" value="Glycosyltransferase_grp1"/>
</dbReference>
<comment type="caution">
    <text evidence="2">The sequence shown here is derived from an EMBL/GenBank/DDBJ whole genome shotgun (WGS) entry which is preliminary data.</text>
</comment>
<dbReference type="PANTHER" id="PTHR45947">
    <property type="entry name" value="SULFOQUINOVOSYL TRANSFERASE SQD2"/>
    <property type="match status" value="1"/>
</dbReference>
<name>A0ABP7TNY9_9SPHN</name>
<sequence>MATMTMRKTIGKEGGGPVGLAGVSTRVVQVIHSPDPGGVLALADSVAAGLARHGFASETIFMTPRPGMSFAEKLKGAASLARRLMREPGTAVIAYQAGPSIVASLAGLLVGRRRTIIHQTTVPSATKAPVRWTSALLGTLGLYPVNVVNTAYTGDQFGRYPEAYRRRIKLIEHGVERPTVRQTRSQTLAKHAIPDDRRILLNTARLDDQKNQSVLVRALVALRDCRLVVAGDGQDRAAIEALAESLGVADRLHLLGALPHVEALELYGAADLFVFPSVHETFGISAVEAALLGLPTLVADIAVLREVLTIAGHSPVTFLDPDDSDAWARAIRKRIDAPLARTELDRFAAALGERYAPARMIDAYVALLKGER</sequence>
<gene>
    <name evidence="2" type="ORF">GCM10022281_05170</name>
</gene>
<evidence type="ECO:0000313" key="3">
    <source>
        <dbReference type="Proteomes" id="UP001424459"/>
    </source>
</evidence>
<accession>A0ABP7TNY9</accession>
<dbReference type="RefSeq" id="WP_344695431.1">
    <property type="nucleotide sequence ID" value="NZ_BAABBR010000001.1"/>
</dbReference>
<evidence type="ECO:0000259" key="1">
    <source>
        <dbReference type="Pfam" id="PF00534"/>
    </source>
</evidence>
<keyword evidence="3" id="KW-1185">Reference proteome</keyword>
<evidence type="ECO:0000313" key="2">
    <source>
        <dbReference type="EMBL" id="GAA4029018.1"/>
    </source>
</evidence>
<organism evidence="2 3">
    <name type="scientific">Sphingomonas rosea</name>
    <dbReference type="NCBI Taxonomy" id="335605"/>
    <lineage>
        <taxon>Bacteria</taxon>
        <taxon>Pseudomonadati</taxon>
        <taxon>Pseudomonadota</taxon>
        <taxon>Alphaproteobacteria</taxon>
        <taxon>Sphingomonadales</taxon>
        <taxon>Sphingomonadaceae</taxon>
        <taxon>Sphingomonas</taxon>
    </lineage>
</organism>
<dbReference type="SUPFAM" id="SSF53756">
    <property type="entry name" value="UDP-Glycosyltransferase/glycogen phosphorylase"/>
    <property type="match status" value="1"/>
</dbReference>
<dbReference type="Proteomes" id="UP001424459">
    <property type="component" value="Unassembled WGS sequence"/>
</dbReference>
<feature type="domain" description="Glycosyl transferase family 1" evidence="1">
    <location>
        <begin position="188"/>
        <end position="344"/>
    </location>
</feature>
<proteinExistence type="predicted"/>
<dbReference type="CDD" id="cd03801">
    <property type="entry name" value="GT4_PimA-like"/>
    <property type="match status" value="1"/>
</dbReference>
<protein>
    <submittedName>
        <fullName evidence="2">Glycosyltransferase family 4 protein</fullName>
    </submittedName>
</protein>
<dbReference type="Pfam" id="PF00534">
    <property type="entry name" value="Glycos_transf_1"/>
    <property type="match status" value="1"/>
</dbReference>
<dbReference type="EMBL" id="BAABBR010000001">
    <property type="protein sequence ID" value="GAA4029018.1"/>
    <property type="molecule type" value="Genomic_DNA"/>
</dbReference>
<reference evidence="3" key="1">
    <citation type="journal article" date="2019" name="Int. J. Syst. Evol. Microbiol.">
        <title>The Global Catalogue of Microorganisms (GCM) 10K type strain sequencing project: providing services to taxonomists for standard genome sequencing and annotation.</title>
        <authorList>
            <consortium name="The Broad Institute Genomics Platform"/>
            <consortium name="The Broad Institute Genome Sequencing Center for Infectious Disease"/>
            <person name="Wu L."/>
            <person name="Ma J."/>
        </authorList>
    </citation>
    <scope>NUCLEOTIDE SEQUENCE [LARGE SCALE GENOMIC DNA]</scope>
    <source>
        <strain evidence="3">JCM 17564</strain>
    </source>
</reference>
<dbReference type="Gene3D" id="3.40.50.2000">
    <property type="entry name" value="Glycogen Phosphorylase B"/>
    <property type="match status" value="2"/>
</dbReference>